<evidence type="ECO:0000313" key="1">
    <source>
        <dbReference type="EMBL" id="KAF5329920.1"/>
    </source>
</evidence>
<dbReference type="GO" id="GO:0003676">
    <property type="term" value="F:nucleic acid binding"/>
    <property type="evidence" value="ECO:0007669"/>
    <property type="project" value="InterPro"/>
</dbReference>
<dbReference type="Gene3D" id="3.30.420.10">
    <property type="entry name" value="Ribonuclease H-like superfamily/Ribonuclease H"/>
    <property type="match status" value="1"/>
</dbReference>
<dbReference type="AlphaFoldDB" id="A0A8H5FAM7"/>
<keyword evidence="2" id="KW-1185">Reference proteome</keyword>
<dbReference type="OrthoDB" id="3255824at2759"/>
<comment type="caution">
    <text evidence="1">The sequence shown here is derived from an EMBL/GenBank/DDBJ whole genome shotgun (WGS) entry which is preliminary data.</text>
</comment>
<dbReference type="InterPro" id="IPR036397">
    <property type="entry name" value="RNaseH_sf"/>
</dbReference>
<gene>
    <name evidence="1" type="ORF">D9758_018645</name>
</gene>
<name>A0A8H5FAM7_9AGAR</name>
<dbReference type="Proteomes" id="UP000559256">
    <property type="component" value="Unassembled WGS sequence"/>
</dbReference>
<proteinExistence type="predicted"/>
<accession>A0A8H5FAM7</accession>
<organism evidence="1 2">
    <name type="scientific">Tetrapyrgos nigripes</name>
    <dbReference type="NCBI Taxonomy" id="182062"/>
    <lineage>
        <taxon>Eukaryota</taxon>
        <taxon>Fungi</taxon>
        <taxon>Dikarya</taxon>
        <taxon>Basidiomycota</taxon>
        <taxon>Agaricomycotina</taxon>
        <taxon>Agaricomycetes</taxon>
        <taxon>Agaricomycetidae</taxon>
        <taxon>Agaricales</taxon>
        <taxon>Marasmiineae</taxon>
        <taxon>Marasmiaceae</taxon>
        <taxon>Tetrapyrgos</taxon>
    </lineage>
</organism>
<evidence type="ECO:0000313" key="2">
    <source>
        <dbReference type="Proteomes" id="UP000559256"/>
    </source>
</evidence>
<dbReference type="InterPro" id="IPR012337">
    <property type="entry name" value="RNaseH-like_sf"/>
</dbReference>
<protein>
    <submittedName>
        <fullName evidence="1">Uncharacterized protein</fullName>
    </submittedName>
</protein>
<sequence length="139" mass="15940">MKEDLEWWLEQLQLLFLGLHIIKPPAIDTSISLYVDTSTLWGIGLILNNKWLAWQFKEGWQGDGQHIGWAEMFAIKLAILTLISSRIHHTHIRIYSDNQGVVRALHACYSRGKEPECFSLSYCLLHAATFYLAVGRVDS</sequence>
<reference evidence="1 2" key="1">
    <citation type="journal article" date="2020" name="ISME J.">
        <title>Uncovering the hidden diversity of litter-decomposition mechanisms in mushroom-forming fungi.</title>
        <authorList>
            <person name="Floudas D."/>
            <person name="Bentzer J."/>
            <person name="Ahren D."/>
            <person name="Johansson T."/>
            <person name="Persson P."/>
            <person name="Tunlid A."/>
        </authorList>
    </citation>
    <scope>NUCLEOTIDE SEQUENCE [LARGE SCALE GENOMIC DNA]</scope>
    <source>
        <strain evidence="1 2">CBS 291.85</strain>
    </source>
</reference>
<dbReference type="EMBL" id="JAACJM010000339">
    <property type="protein sequence ID" value="KAF5329920.1"/>
    <property type="molecule type" value="Genomic_DNA"/>
</dbReference>
<dbReference type="SUPFAM" id="SSF53098">
    <property type="entry name" value="Ribonuclease H-like"/>
    <property type="match status" value="1"/>
</dbReference>